<feature type="domain" description="Septum formation inhibitor MinC C-terminal" evidence="8">
    <location>
        <begin position="92"/>
        <end position="190"/>
    </location>
</feature>
<dbReference type="Gene3D" id="2.160.20.70">
    <property type="match status" value="1"/>
</dbReference>
<gene>
    <name evidence="7" type="primary">minC</name>
    <name evidence="10" type="ORF">J2Z79_002575</name>
</gene>
<dbReference type="SUPFAM" id="SSF63848">
    <property type="entry name" value="Cell-division inhibitor MinC, C-terminal domain"/>
    <property type="match status" value="1"/>
</dbReference>
<dbReference type="PANTHER" id="PTHR34108">
    <property type="entry name" value="SEPTUM SITE-DETERMINING PROTEIN MINC"/>
    <property type="match status" value="1"/>
</dbReference>
<reference evidence="10 11" key="1">
    <citation type="submission" date="2021-03" db="EMBL/GenBank/DDBJ databases">
        <title>Genomic Encyclopedia of Type Strains, Phase IV (KMG-IV): sequencing the most valuable type-strain genomes for metagenomic binning, comparative biology and taxonomic classification.</title>
        <authorList>
            <person name="Goeker M."/>
        </authorList>
    </citation>
    <scope>NUCLEOTIDE SEQUENCE [LARGE SCALE GENOMIC DNA]</scope>
    <source>
        <strain evidence="10 11">DSM 27138</strain>
    </source>
</reference>
<evidence type="ECO:0000313" key="11">
    <source>
        <dbReference type="Proteomes" id="UP001519289"/>
    </source>
</evidence>
<keyword evidence="11" id="KW-1185">Reference proteome</keyword>
<evidence type="ECO:0000256" key="7">
    <source>
        <dbReference type="HAMAP-Rule" id="MF_00267"/>
    </source>
</evidence>
<dbReference type="InterPro" id="IPR007874">
    <property type="entry name" value="MinC_N"/>
</dbReference>
<dbReference type="Proteomes" id="UP001519289">
    <property type="component" value="Unassembled WGS sequence"/>
</dbReference>
<evidence type="ECO:0000259" key="9">
    <source>
        <dbReference type="Pfam" id="PF05209"/>
    </source>
</evidence>
<name>A0ABS4JUG0_9FIRM</name>
<comment type="function">
    <text evidence="5 7">Cell division inhibitor that blocks the formation of polar Z ring septums. Rapidly oscillates between the poles of the cell to destabilize FtsZ filaments that have formed before they mature into polar Z rings. Prevents FtsZ polymerization.</text>
</comment>
<feature type="domain" description="Septum formation inhibitor MinC N-terminal" evidence="9">
    <location>
        <begin position="2"/>
        <end position="61"/>
    </location>
</feature>
<evidence type="ECO:0000256" key="5">
    <source>
        <dbReference type="ARBA" id="ARBA00025606"/>
    </source>
</evidence>
<dbReference type="Gene3D" id="3.30.160.540">
    <property type="match status" value="1"/>
</dbReference>
<organism evidence="10 11">
    <name type="scientific">Symbiobacterium terraclitae</name>
    <dbReference type="NCBI Taxonomy" id="557451"/>
    <lineage>
        <taxon>Bacteria</taxon>
        <taxon>Bacillati</taxon>
        <taxon>Bacillota</taxon>
        <taxon>Clostridia</taxon>
        <taxon>Eubacteriales</taxon>
        <taxon>Symbiobacteriaceae</taxon>
        <taxon>Symbiobacterium</taxon>
    </lineage>
</organism>
<evidence type="ECO:0000256" key="2">
    <source>
        <dbReference type="ARBA" id="ARBA00022618"/>
    </source>
</evidence>
<keyword evidence="2 7" id="KW-0132">Cell division</keyword>
<comment type="similarity">
    <text evidence="1 7">Belongs to the MinC family.</text>
</comment>
<dbReference type="InterPro" id="IPR013033">
    <property type="entry name" value="MinC"/>
</dbReference>
<protein>
    <recommendedName>
        <fullName evidence="7">Probable septum site-determining protein MinC</fullName>
    </recommendedName>
</protein>
<dbReference type="Pfam" id="PF05209">
    <property type="entry name" value="MinC_N"/>
    <property type="match status" value="1"/>
</dbReference>
<dbReference type="NCBIfam" id="TIGR01222">
    <property type="entry name" value="minC"/>
    <property type="match status" value="1"/>
</dbReference>
<sequence length="211" mass="22344">MLLLPDEGDFDTVLTRLAERLANSGRFFAGGRVTAHVGNRQLSQEDREKLTETLQRAGMVLLTVKEGGDPVAEARREAGPAPAQSSPETALVITRTLRSGQEVRHEGDVIILGDVNPGAVVVASGHIVVMGALRGVAHAGCTGNRDAIVAATKLRPTQLRIAEVIGRAPDGDAPQSYPEVARIRGEYIVVEASADRRQASALDAVGAKEDR</sequence>
<evidence type="ECO:0000313" key="10">
    <source>
        <dbReference type="EMBL" id="MBP2019158.1"/>
    </source>
</evidence>
<keyword evidence="4 7" id="KW-0131">Cell cycle</keyword>
<evidence type="ECO:0000259" key="8">
    <source>
        <dbReference type="Pfam" id="PF03775"/>
    </source>
</evidence>
<comment type="caution">
    <text evidence="10">The sequence shown here is derived from an EMBL/GenBank/DDBJ whole genome shotgun (WGS) entry which is preliminary data.</text>
</comment>
<evidence type="ECO:0000256" key="6">
    <source>
        <dbReference type="ARBA" id="ARBA00046874"/>
    </source>
</evidence>
<evidence type="ECO:0000256" key="4">
    <source>
        <dbReference type="ARBA" id="ARBA00023306"/>
    </source>
</evidence>
<proteinExistence type="inferred from homology"/>
<dbReference type="HAMAP" id="MF_00267">
    <property type="entry name" value="MinC"/>
    <property type="match status" value="1"/>
</dbReference>
<dbReference type="InterPro" id="IPR016098">
    <property type="entry name" value="CAP/MinC_C"/>
</dbReference>
<dbReference type="InterPro" id="IPR005526">
    <property type="entry name" value="Septum_form_inhib_MinC_C"/>
</dbReference>
<keyword evidence="3 7" id="KW-0717">Septation</keyword>
<dbReference type="EMBL" id="JAGGLG010000023">
    <property type="protein sequence ID" value="MBP2019158.1"/>
    <property type="molecule type" value="Genomic_DNA"/>
</dbReference>
<comment type="subunit">
    <text evidence="6 7">Interacts with MinD and FtsZ.</text>
</comment>
<dbReference type="PANTHER" id="PTHR34108:SF1">
    <property type="entry name" value="SEPTUM SITE-DETERMINING PROTEIN MINC"/>
    <property type="match status" value="1"/>
</dbReference>
<dbReference type="InterPro" id="IPR036145">
    <property type="entry name" value="MinC_C_sf"/>
</dbReference>
<dbReference type="Pfam" id="PF03775">
    <property type="entry name" value="MinC_C"/>
    <property type="match status" value="1"/>
</dbReference>
<evidence type="ECO:0000256" key="3">
    <source>
        <dbReference type="ARBA" id="ARBA00023210"/>
    </source>
</evidence>
<evidence type="ECO:0000256" key="1">
    <source>
        <dbReference type="ARBA" id="ARBA00006291"/>
    </source>
</evidence>
<accession>A0ABS4JUG0</accession>